<dbReference type="InterPro" id="IPR005670">
    <property type="entry name" value="PstB-like"/>
</dbReference>
<dbReference type="GO" id="GO:0035435">
    <property type="term" value="P:phosphate ion transmembrane transport"/>
    <property type="evidence" value="ECO:0007669"/>
    <property type="project" value="InterPro"/>
</dbReference>
<dbReference type="InterPro" id="IPR005672">
    <property type="entry name" value="Phosphate_PstA"/>
</dbReference>
<evidence type="ECO:0000256" key="5">
    <source>
        <dbReference type="ARBA" id="ARBA00022475"/>
    </source>
</evidence>
<feature type="region of interest" description="Disordered" evidence="13">
    <location>
        <begin position="383"/>
        <end position="407"/>
    </location>
</feature>
<evidence type="ECO:0000256" key="13">
    <source>
        <dbReference type="SAM" id="MobiDB-lite"/>
    </source>
</evidence>
<keyword evidence="5 12" id="KW-1003">Cell membrane</keyword>
<dbReference type="PANTHER" id="PTHR43423">
    <property type="entry name" value="ABC TRANSPORTER I FAMILY MEMBER 17"/>
    <property type="match status" value="1"/>
</dbReference>
<evidence type="ECO:0000256" key="1">
    <source>
        <dbReference type="ARBA" id="ARBA00003510"/>
    </source>
</evidence>
<dbReference type="PROSITE" id="PS50893">
    <property type="entry name" value="ABC_TRANSPORTER_2"/>
    <property type="match status" value="1"/>
</dbReference>
<dbReference type="PROSITE" id="PS50928">
    <property type="entry name" value="ABC_TM1"/>
    <property type="match status" value="1"/>
</dbReference>
<feature type="transmembrane region" description="Helical" evidence="12">
    <location>
        <begin position="39"/>
        <end position="60"/>
    </location>
</feature>
<evidence type="ECO:0000256" key="11">
    <source>
        <dbReference type="ARBA" id="ARBA00023136"/>
    </source>
</evidence>
<dbReference type="Gene3D" id="3.40.50.300">
    <property type="entry name" value="P-loop containing nucleotide triphosphate hydrolases"/>
    <property type="match status" value="1"/>
</dbReference>
<evidence type="ECO:0000259" key="14">
    <source>
        <dbReference type="PROSITE" id="PS50893"/>
    </source>
</evidence>
<dbReference type="AlphaFoldDB" id="A0A542E1F0"/>
<evidence type="ECO:0000256" key="7">
    <source>
        <dbReference type="ARBA" id="ARBA00022741"/>
    </source>
</evidence>
<feature type="transmembrane region" description="Helical" evidence="12">
    <location>
        <begin position="97"/>
        <end position="122"/>
    </location>
</feature>
<dbReference type="InterPro" id="IPR003439">
    <property type="entry name" value="ABC_transporter-like_ATP-bd"/>
</dbReference>
<evidence type="ECO:0000256" key="10">
    <source>
        <dbReference type="ARBA" id="ARBA00022989"/>
    </source>
</evidence>
<feature type="transmembrane region" description="Helical" evidence="12">
    <location>
        <begin position="221"/>
        <end position="245"/>
    </location>
</feature>
<dbReference type="Pfam" id="PF00005">
    <property type="entry name" value="ABC_tran"/>
    <property type="match status" value="1"/>
</dbReference>
<dbReference type="CDD" id="cd06261">
    <property type="entry name" value="TM_PBP2"/>
    <property type="match status" value="1"/>
</dbReference>
<evidence type="ECO:0000256" key="8">
    <source>
        <dbReference type="ARBA" id="ARBA00022840"/>
    </source>
</evidence>
<feature type="domain" description="ABC transmembrane type-1" evidence="15">
    <location>
        <begin position="156"/>
        <end position="364"/>
    </location>
</feature>
<evidence type="ECO:0000259" key="15">
    <source>
        <dbReference type="PROSITE" id="PS50928"/>
    </source>
</evidence>
<dbReference type="CDD" id="cd03260">
    <property type="entry name" value="ABC_PstB_phosphate_transporter"/>
    <property type="match status" value="1"/>
</dbReference>
<comment type="subcellular location">
    <subcellularLocation>
        <location evidence="2 12">Cell membrane</location>
        <topology evidence="2 12">Multi-pass membrane protein</topology>
    </subcellularLocation>
</comment>
<dbReference type="InterPro" id="IPR017871">
    <property type="entry name" value="ABC_transporter-like_CS"/>
</dbReference>
<reference evidence="16 17" key="1">
    <citation type="submission" date="2019-06" db="EMBL/GenBank/DDBJ databases">
        <title>Sequencing the genomes of 1000 actinobacteria strains.</title>
        <authorList>
            <person name="Klenk H.-P."/>
        </authorList>
    </citation>
    <scope>NUCLEOTIDE SEQUENCE [LARGE SCALE GENOMIC DNA]</scope>
    <source>
        <strain evidence="16 17">DSM 18607</strain>
    </source>
</reference>
<dbReference type="NCBIfam" id="TIGR00974">
    <property type="entry name" value="3a0107s02c"/>
    <property type="match status" value="1"/>
</dbReference>
<keyword evidence="9" id="KW-1278">Translocase</keyword>
<keyword evidence="17" id="KW-1185">Reference proteome</keyword>
<dbReference type="GO" id="GO:0005315">
    <property type="term" value="F:phosphate transmembrane transporter activity"/>
    <property type="evidence" value="ECO:0007669"/>
    <property type="project" value="InterPro"/>
</dbReference>
<dbReference type="SMART" id="SM00382">
    <property type="entry name" value="AAA"/>
    <property type="match status" value="1"/>
</dbReference>
<evidence type="ECO:0000256" key="2">
    <source>
        <dbReference type="ARBA" id="ARBA00004651"/>
    </source>
</evidence>
<dbReference type="GO" id="GO:0016887">
    <property type="term" value="F:ATP hydrolysis activity"/>
    <property type="evidence" value="ECO:0007669"/>
    <property type="project" value="InterPro"/>
</dbReference>
<feature type="region of interest" description="Disordered" evidence="13">
    <location>
        <begin position="1"/>
        <end position="26"/>
    </location>
</feature>
<feature type="transmembrane region" description="Helical" evidence="12">
    <location>
        <begin position="66"/>
        <end position="85"/>
    </location>
</feature>
<dbReference type="Gene3D" id="1.10.3720.10">
    <property type="entry name" value="MetI-like"/>
    <property type="match status" value="1"/>
</dbReference>
<feature type="compositionally biased region" description="Low complexity" evidence="13">
    <location>
        <begin position="383"/>
        <end position="392"/>
    </location>
</feature>
<evidence type="ECO:0000313" key="16">
    <source>
        <dbReference type="EMBL" id="TQJ09099.1"/>
    </source>
</evidence>
<feature type="compositionally biased region" description="Polar residues" evidence="13">
    <location>
        <begin position="393"/>
        <end position="407"/>
    </location>
</feature>
<keyword evidence="7" id="KW-0547">Nucleotide-binding</keyword>
<dbReference type="PANTHER" id="PTHR43423:SF1">
    <property type="entry name" value="ABC TRANSPORTER I FAMILY MEMBER 17"/>
    <property type="match status" value="1"/>
</dbReference>
<organism evidence="16 17">
    <name type="scientific">Lapillicoccus jejuensis</name>
    <dbReference type="NCBI Taxonomy" id="402171"/>
    <lineage>
        <taxon>Bacteria</taxon>
        <taxon>Bacillati</taxon>
        <taxon>Actinomycetota</taxon>
        <taxon>Actinomycetes</taxon>
        <taxon>Micrococcales</taxon>
        <taxon>Intrasporangiaceae</taxon>
        <taxon>Lapillicoccus</taxon>
    </lineage>
</organism>
<evidence type="ECO:0000256" key="12">
    <source>
        <dbReference type="RuleBase" id="RU363043"/>
    </source>
</evidence>
<proteinExistence type="inferred from homology"/>
<keyword evidence="6 12" id="KW-0812">Transmembrane</keyword>
<comment type="similarity">
    <text evidence="3 12">Belongs to the binding-protein-dependent transport system permease family. CysTW subfamily.</text>
</comment>
<name>A0A542E1F0_9MICO</name>
<dbReference type="Pfam" id="PF00528">
    <property type="entry name" value="BPD_transp_1"/>
    <property type="match status" value="1"/>
</dbReference>
<feature type="transmembrane region" description="Helical" evidence="12">
    <location>
        <begin position="346"/>
        <end position="367"/>
    </location>
</feature>
<evidence type="ECO:0000256" key="3">
    <source>
        <dbReference type="ARBA" id="ARBA00007069"/>
    </source>
</evidence>
<dbReference type="Proteomes" id="UP000317893">
    <property type="component" value="Unassembled WGS sequence"/>
</dbReference>
<dbReference type="InterPro" id="IPR035906">
    <property type="entry name" value="MetI-like_sf"/>
</dbReference>
<dbReference type="PROSITE" id="PS00211">
    <property type="entry name" value="ABC_TRANSPORTER_1"/>
    <property type="match status" value="1"/>
</dbReference>
<keyword evidence="10 12" id="KW-1133">Transmembrane helix</keyword>
<dbReference type="EMBL" id="VFMN01000001">
    <property type="protein sequence ID" value="TQJ09099.1"/>
    <property type="molecule type" value="Genomic_DNA"/>
</dbReference>
<dbReference type="InterPro" id="IPR027417">
    <property type="entry name" value="P-loop_NTPase"/>
</dbReference>
<protein>
    <recommendedName>
        <fullName evidence="12">Phosphate transport system permease protein PstA</fullName>
    </recommendedName>
</protein>
<evidence type="ECO:0000256" key="6">
    <source>
        <dbReference type="ARBA" id="ARBA00022692"/>
    </source>
</evidence>
<feature type="domain" description="ABC transporter" evidence="14">
    <location>
        <begin position="436"/>
        <end position="682"/>
    </location>
</feature>
<keyword evidence="11 12" id="KW-0472">Membrane</keyword>
<feature type="transmembrane region" description="Helical" evidence="12">
    <location>
        <begin position="194"/>
        <end position="215"/>
    </location>
</feature>
<dbReference type="SUPFAM" id="SSF52540">
    <property type="entry name" value="P-loop containing nucleoside triphosphate hydrolases"/>
    <property type="match status" value="1"/>
</dbReference>
<comment type="function">
    <text evidence="1">Part of the binding-protein-dependent transport system for phosphate; probably responsible for the translocation of the substrate across the membrane.</text>
</comment>
<evidence type="ECO:0000256" key="4">
    <source>
        <dbReference type="ARBA" id="ARBA00022448"/>
    </source>
</evidence>
<dbReference type="SUPFAM" id="SSF161098">
    <property type="entry name" value="MetI-like"/>
    <property type="match status" value="1"/>
</dbReference>
<dbReference type="InterPro" id="IPR003593">
    <property type="entry name" value="AAA+_ATPase"/>
</dbReference>
<gene>
    <name evidence="16" type="ORF">FB458_2205</name>
</gene>
<feature type="transmembrane region" description="Helical" evidence="12">
    <location>
        <begin position="163"/>
        <end position="182"/>
    </location>
</feature>
<accession>A0A542E1F0</accession>
<evidence type="ECO:0000256" key="9">
    <source>
        <dbReference type="ARBA" id="ARBA00022967"/>
    </source>
</evidence>
<dbReference type="InterPro" id="IPR000515">
    <property type="entry name" value="MetI-like"/>
</dbReference>
<sequence>MTTLSAPPEQPGTPILSAPSRTAPPRERVRPARWTGADIALVAGCAASALLLTVLLLHVLVSSPGWLADLVVWYLLMMGMTYAVTRDQQGVLAARDRMATMALTTAAVLLLVPLVSLLLYVVGRGLPHLTPGFFTHDLTKVGPDQPAEQGGGLHAIVGTLEQAGVALLMVLPLGVVTAVFLNETRSRMRRWVRIIVDAMSGLPSIVAGLFIYSALIVTRPFGWSVFGFDGFMASLALSLVMLPTVTRTVEVVLRLVPDGLREASLALGASRGRTVFSVVLPTARTGVTTAVVLGLARIVGETAPLLFTAFGTTILNTNPFSGQQESLPLFVFRLVKSPSQNEADRGYVGALVLIVVVLALFVLARALGRGVLRLPSRPRLPRPALALPGRGASSTDSTERTPVSATATEPDTAVLPATRFDAIRVTGGPPPGAAAVEAVDVCAWFGDRLVLEGVDLVMPENRVTALIGPSGCGKSTFLRILNRMHELVPSATLSGEVLLDGEDIYARTMRAQQVRARVGMVFQKPNPFPAMSIRDNVLSGLKLGGLGCSDKDALVEQSLERAGLWREVRDRLDAPGGALSGGQQQRLCIARSLAVRPNVLLMDEPCSALDPTSTRRIEDTIQQLSQDVTVIIVTHNMQQAQRVSDFCAFFLAAENEPGRVIEHGWTSDVFERPVDRRTEDYVNGRFG</sequence>
<comment type="caution">
    <text evidence="16">The sequence shown here is derived from an EMBL/GenBank/DDBJ whole genome shotgun (WGS) entry which is preliminary data.</text>
</comment>
<dbReference type="GO" id="GO:0005886">
    <property type="term" value="C:plasma membrane"/>
    <property type="evidence" value="ECO:0007669"/>
    <property type="project" value="UniProtKB-SubCell"/>
</dbReference>
<keyword evidence="8 16" id="KW-0067">ATP-binding</keyword>
<evidence type="ECO:0000313" key="17">
    <source>
        <dbReference type="Proteomes" id="UP000317893"/>
    </source>
</evidence>
<keyword evidence="4" id="KW-0813">Transport</keyword>
<dbReference type="GO" id="GO:0005524">
    <property type="term" value="F:ATP binding"/>
    <property type="evidence" value="ECO:0007669"/>
    <property type="project" value="UniProtKB-KW"/>
</dbReference>